<dbReference type="EMBL" id="UINC01203867">
    <property type="protein sequence ID" value="SVE24326.1"/>
    <property type="molecule type" value="Genomic_DNA"/>
</dbReference>
<dbReference type="InterPro" id="IPR036291">
    <property type="entry name" value="NAD(P)-bd_dom_sf"/>
</dbReference>
<proteinExistence type="inferred from homology"/>
<reference evidence="3" key="1">
    <citation type="submission" date="2018-05" db="EMBL/GenBank/DDBJ databases">
        <authorList>
            <person name="Lanie J.A."/>
            <person name="Ng W.-L."/>
            <person name="Kazmierczak K.M."/>
            <person name="Andrzejewski T.M."/>
            <person name="Davidsen T.M."/>
            <person name="Wayne K.J."/>
            <person name="Tettelin H."/>
            <person name="Glass J.I."/>
            <person name="Rusch D."/>
            <person name="Podicherti R."/>
            <person name="Tsui H.-C.T."/>
            <person name="Winkler M.E."/>
        </authorList>
    </citation>
    <scope>NUCLEOTIDE SEQUENCE</scope>
</reference>
<dbReference type="CDD" id="cd05233">
    <property type="entry name" value="SDR_c"/>
    <property type="match status" value="1"/>
</dbReference>
<protein>
    <submittedName>
        <fullName evidence="3">Uncharacterized protein</fullName>
    </submittedName>
</protein>
<dbReference type="PANTHER" id="PTHR44196:SF1">
    <property type="entry name" value="DEHYDROGENASE_REDUCTASE SDR FAMILY MEMBER 7B"/>
    <property type="match status" value="1"/>
</dbReference>
<comment type="similarity">
    <text evidence="1">Belongs to the short-chain dehydrogenases/reductases (SDR) family.</text>
</comment>
<evidence type="ECO:0000256" key="1">
    <source>
        <dbReference type="ARBA" id="ARBA00006484"/>
    </source>
</evidence>
<evidence type="ECO:0000256" key="2">
    <source>
        <dbReference type="ARBA" id="ARBA00023002"/>
    </source>
</evidence>
<dbReference type="PANTHER" id="PTHR44196">
    <property type="entry name" value="DEHYDROGENASE/REDUCTASE SDR FAMILY MEMBER 7B"/>
    <property type="match status" value="1"/>
</dbReference>
<organism evidence="3">
    <name type="scientific">marine metagenome</name>
    <dbReference type="NCBI Taxonomy" id="408172"/>
    <lineage>
        <taxon>unclassified sequences</taxon>
        <taxon>metagenomes</taxon>
        <taxon>ecological metagenomes</taxon>
    </lineage>
</organism>
<feature type="non-terminal residue" evidence="3">
    <location>
        <position position="130"/>
    </location>
</feature>
<keyword evidence="2" id="KW-0560">Oxidoreductase</keyword>
<sequence length="130" mass="14522">MKVLIIGATSAIAKATARLYADRQAELFLIGRNEERLGELLTDLKVRGTNQIGHQVLDVTRQKEHIAAIQQAYDFLVHVDVALICHGSLSDQETCEQDYEMAEKEITINGLSVISLLTLLAKKMKHQRHG</sequence>
<evidence type="ECO:0000313" key="3">
    <source>
        <dbReference type="EMBL" id="SVE24326.1"/>
    </source>
</evidence>
<dbReference type="SUPFAM" id="SSF51735">
    <property type="entry name" value="NAD(P)-binding Rossmann-fold domains"/>
    <property type="match status" value="1"/>
</dbReference>
<dbReference type="InterPro" id="IPR002347">
    <property type="entry name" value="SDR_fam"/>
</dbReference>
<gene>
    <name evidence="3" type="ORF">METZ01_LOCUS477180</name>
</gene>
<dbReference type="AlphaFoldDB" id="A0A383BVQ6"/>
<accession>A0A383BVQ6</accession>
<dbReference type="GO" id="GO:0016491">
    <property type="term" value="F:oxidoreductase activity"/>
    <property type="evidence" value="ECO:0007669"/>
    <property type="project" value="UniProtKB-KW"/>
</dbReference>
<dbReference type="Gene3D" id="3.40.50.720">
    <property type="entry name" value="NAD(P)-binding Rossmann-like Domain"/>
    <property type="match status" value="1"/>
</dbReference>
<name>A0A383BVQ6_9ZZZZ</name>
<dbReference type="GO" id="GO:0016020">
    <property type="term" value="C:membrane"/>
    <property type="evidence" value="ECO:0007669"/>
    <property type="project" value="TreeGrafter"/>
</dbReference>
<dbReference type="Pfam" id="PF00106">
    <property type="entry name" value="adh_short"/>
    <property type="match status" value="1"/>
</dbReference>